<keyword evidence="2 4" id="KW-0442">Lipid degradation</keyword>
<evidence type="ECO:0000313" key="8">
    <source>
        <dbReference type="Proteomes" id="UP000249065"/>
    </source>
</evidence>
<evidence type="ECO:0000259" key="6">
    <source>
        <dbReference type="PROSITE" id="PS51635"/>
    </source>
</evidence>
<feature type="region of interest" description="Disordered" evidence="5">
    <location>
        <begin position="1"/>
        <end position="67"/>
    </location>
</feature>
<keyword evidence="8" id="KW-1185">Reference proteome</keyword>
<gene>
    <name evidence="7" type="ORF">DOO78_06260</name>
</gene>
<protein>
    <submittedName>
        <fullName evidence="7">Patatin-like phospholipase family protein</fullName>
    </submittedName>
</protein>
<feature type="domain" description="PNPLA" evidence="6">
    <location>
        <begin position="80"/>
        <end position="282"/>
    </location>
</feature>
<dbReference type="InterPro" id="IPR002641">
    <property type="entry name" value="PNPLA_dom"/>
</dbReference>
<dbReference type="GO" id="GO:0016042">
    <property type="term" value="P:lipid catabolic process"/>
    <property type="evidence" value="ECO:0007669"/>
    <property type="project" value="UniProtKB-UniRule"/>
</dbReference>
<sequence length="411" mass="45364">MTRETEAGPGTGLAPGGAEAGGGEAPAGDGPAPSRPAAPQGDLRGEGPLPPELLPDPSATPAPLPQPAVAKPVATKRLNLALQGGGTHGAFTWGVLDRLLEDERLVFDAVSGTSAGALNAAIFVQGLAEDGREGARRALDRLWRDVAARLAISPLRNTPLEKALWGYDLTYSVAYQTFDTLSRVFSPYQLNPFPVEFNPLRQVIADNLDMARLRQDQKALRLFISATNVRTGKPRIFTRAEVTPDVVLASACLPNVFKAVEIEGEAYWDGGYLGNPAIWPLYYERGAPDILLVQINVLNRQELPTTPSDIMNRLNEISFNAALMAEMRAIDFVQRLLDSGRLEQPRYRRIFLHCVEDEARMRQFKLSTKLNGDWEFLQTLRRYGWEAADRFLALHFDTLGRESTLDIQRYL</sequence>
<keyword evidence="3 4" id="KW-0443">Lipid metabolism</keyword>
<dbReference type="PROSITE" id="PS51635">
    <property type="entry name" value="PNPLA"/>
    <property type="match status" value="1"/>
</dbReference>
<dbReference type="GO" id="GO:0016787">
    <property type="term" value="F:hydrolase activity"/>
    <property type="evidence" value="ECO:0007669"/>
    <property type="project" value="UniProtKB-UniRule"/>
</dbReference>
<proteinExistence type="predicted"/>
<feature type="active site" description="Proton acceptor" evidence="4">
    <location>
        <position position="269"/>
    </location>
</feature>
<dbReference type="Proteomes" id="UP000249065">
    <property type="component" value="Unassembled WGS sequence"/>
</dbReference>
<organism evidence="7 8">
    <name type="scientific">Roseicella frigidaeris</name>
    <dbReference type="NCBI Taxonomy" id="2230885"/>
    <lineage>
        <taxon>Bacteria</taxon>
        <taxon>Pseudomonadati</taxon>
        <taxon>Pseudomonadota</taxon>
        <taxon>Alphaproteobacteria</taxon>
        <taxon>Acetobacterales</taxon>
        <taxon>Roseomonadaceae</taxon>
        <taxon>Roseicella</taxon>
    </lineage>
</organism>
<evidence type="ECO:0000256" key="3">
    <source>
        <dbReference type="ARBA" id="ARBA00023098"/>
    </source>
</evidence>
<evidence type="ECO:0000256" key="5">
    <source>
        <dbReference type="SAM" id="MobiDB-lite"/>
    </source>
</evidence>
<evidence type="ECO:0000256" key="1">
    <source>
        <dbReference type="ARBA" id="ARBA00022801"/>
    </source>
</evidence>
<feature type="compositionally biased region" description="Gly residues" evidence="5">
    <location>
        <begin position="9"/>
        <end position="25"/>
    </location>
</feature>
<dbReference type="RefSeq" id="WP_111468879.1">
    <property type="nucleotide sequence ID" value="NZ_QLIX01000003.1"/>
</dbReference>
<feature type="compositionally biased region" description="Pro residues" evidence="5">
    <location>
        <begin position="48"/>
        <end position="66"/>
    </location>
</feature>
<dbReference type="Pfam" id="PF01734">
    <property type="entry name" value="Patatin"/>
    <property type="match status" value="1"/>
</dbReference>
<reference evidence="8" key="1">
    <citation type="submission" date="2018-06" db="EMBL/GenBank/DDBJ databases">
        <authorList>
            <person name="Khan S.A."/>
        </authorList>
    </citation>
    <scope>NUCLEOTIDE SEQUENCE [LARGE SCALE GENOMIC DNA]</scope>
    <source>
        <strain evidence="8">DB-1506</strain>
    </source>
</reference>
<accession>A0A327MA91</accession>
<name>A0A327MA91_9PROT</name>
<dbReference type="SUPFAM" id="SSF52151">
    <property type="entry name" value="FabD/lysophospholipase-like"/>
    <property type="match status" value="1"/>
</dbReference>
<dbReference type="InterPro" id="IPR050301">
    <property type="entry name" value="NTE"/>
</dbReference>
<feature type="short sequence motif" description="GXSXG" evidence="4">
    <location>
        <begin position="112"/>
        <end position="116"/>
    </location>
</feature>
<dbReference type="InterPro" id="IPR016035">
    <property type="entry name" value="Acyl_Trfase/lysoPLipase"/>
</dbReference>
<evidence type="ECO:0000256" key="4">
    <source>
        <dbReference type="PROSITE-ProRule" id="PRU01161"/>
    </source>
</evidence>
<keyword evidence="1 4" id="KW-0378">Hydrolase</keyword>
<dbReference type="PANTHER" id="PTHR14226">
    <property type="entry name" value="NEUROPATHY TARGET ESTERASE/SWISS CHEESE D.MELANOGASTER"/>
    <property type="match status" value="1"/>
</dbReference>
<dbReference type="Gene3D" id="3.40.1090.10">
    <property type="entry name" value="Cytosolic phospholipase A2 catalytic domain"/>
    <property type="match status" value="2"/>
</dbReference>
<feature type="short sequence motif" description="GXGXXG" evidence="4">
    <location>
        <begin position="84"/>
        <end position="89"/>
    </location>
</feature>
<feature type="active site" description="Nucleophile" evidence="4">
    <location>
        <position position="114"/>
    </location>
</feature>
<comment type="caution">
    <text evidence="7">The sequence shown here is derived from an EMBL/GenBank/DDBJ whole genome shotgun (WGS) entry which is preliminary data.</text>
</comment>
<dbReference type="AlphaFoldDB" id="A0A327MA91"/>
<evidence type="ECO:0000256" key="2">
    <source>
        <dbReference type="ARBA" id="ARBA00022963"/>
    </source>
</evidence>
<feature type="short sequence motif" description="DGA/G" evidence="4">
    <location>
        <begin position="269"/>
        <end position="271"/>
    </location>
</feature>
<evidence type="ECO:0000313" key="7">
    <source>
        <dbReference type="EMBL" id="RAI59850.1"/>
    </source>
</evidence>
<dbReference type="EMBL" id="QLIX01000003">
    <property type="protein sequence ID" value="RAI59850.1"/>
    <property type="molecule type" value="Genomic_DNA"/>
</dbReference>
<dbReference type="PANTHER" id="PTHR14226:SF78">
    <property type="entry name" value="SLR0060 PROTEIN"/>
    <property type="match status" value="1"/>
</dbReference>